<comment type="caution">
    <text evidence="2">The sequence shown here is derived from an EMBL/GenBank/DDBJ whole genome shotgun (WGS) entry which is preliminary data.</text>
</comment>
<feature type="signal peptide" evidence="1">
    <location>
        <begin position="1"/>
        <end position="29"/>
    </location>
</feature>
<feature type="chain" id="PRO_5045927844" description="Calcium-binding protein" evidence="1">
    <location>
        <begin position="30"/>
        <end position="271"/>
    </location>
</feature>
<keyword evidence="3" id="KW-1185">Reference proteome</keyword>
<organism evidence="2 3">
    <name type="scientific">Streptomyces atroolivaceus</name>
    <dbReference type="NCBI Taxonomy" id="66869"/>
    <lineage>
        <taxon>Bacteria</taxon>
        <taxon>Bacillati</taxon>
        <taxon>Actinomycetota</taxon>
        <taxon>Actinomycetes</taxon>
        <taxon>Kitasatosporales</taxon>
        <taxon>Streptomycetaceae</taxon>
        <taxon>Streptomyces</taxon>
    </lineage>
</organism>
<dbReference type="Proteomes" id="UP001595908">
    <property type="component" value="Unassembled WGS sequence"/>
</dbReference>
<dbReference type="GeneID" id="31231933"/>
<name>A0ABV9V3Q1_STRAZ</name>
<dbReference type="RefSeq" id="WP_051709148.1">
    <property type="nucleotide sequence ID" value="NZ_JBFAGR010000019.1"/>
</dbReference>
<gene>
    <name evidence="2" type="ORF">ACFPL4_04625</name>
</gene>
<evidence type="ECO:0000313" key="2">
    <source>
        <dbReference type="EMBL" id="MFC4977649.1"/>
    </source>
</evidence>
<keyword evidence="1" id="KW-0732">Signal</keyword>
<accession>A0ABV9V3Q1</accession>
<evidence type="ECO:0000256" key="1">
    <source>
        <dbReference type="SAM" id="SignalP"/>
    </source>
</evidence>
<dbReference type="EMBL" id="JBHSJE010000001">
    <property type="protein sequence ID" value="MFC4977649.1"/>
    <property type="molecule type" value="Genomic_DNA"/>
</dbReference>
<proteinExistence type="predicted"/>
<protein>
    <recommendedName>
        <fullName evidence="4">Calcium-binding protein</fullName>
    </recommendedName>
</protein>
<sequence>MKTSGRTSAAGVVVGALALSAFAAPAAQAAETGITVSRVVVNGGKSVIVGTSEEKEPPLTFRVTLPSGYTSADMSTWSARPFLYHGTTVAKGAESGGLRTGIYTCYPTTPRIADCEGSLYIDPRYDLDSNNDATTWKIGVLTQLWKPGGGLKAEQPVTASGTVKVKRWAKATVNASPEPVTKGGTITVTGSLKRADWVKHTYTGYAGKSVSLQFRKKGSSVYSTVKTATSSSTGALRTTVKASVDGYWRWSFGGSSTSGTATAAGDFVDVR</sequence>
<evidence type="ECO:0008006" key="4">
    <source>
        <dbReference type="Google" id="ProtNLM"/>
    </source>
</evidence>
<reference evidence="3" key="1">
    <citation type="journal article" date="2019" name="Int. J. Syst. Evol. Microbiol.">
        <title>The Global Catalogue of Microorganisms (GCM) 10K type strain sequencing project: providing services to taxonomists for standard genome sequencing and annotation.</title>
        <authorList>
            <consortium name="The Broad Institute Genomics Platform"/>
            <consortium name="The Broad Institute Genome Sequencing Center for Infectious Disease"/>
            <person name="Wu L."/>
            <person name="Ma J."/>
        </authorList>
    </citation>
    <scope>NUCLEOTIDE SEQUENCE [LARGE SCALE GENOMIC DNA]</scope>
    <source>
        <strain evidence="3">ICMP 257</strain>
    </source>
</reference>
<evidence type="ECO:0000313" key="3">
    <source>
        <dbReference type="Proteomes" id="UP001595908"/>
    </source>
</evidence>